<reference evidence="3" key="1">
    <citation type="journal article" date="2012" name="Nat. Biotechnol.">
        <title>Draft genome sequence of pigeonpea (Cajanus cajan), an orphan legume crop of resource-poor farmers.</title>
        <authorList>
            <person name="Varshney R.K."/>
            <person name="Chen W."/>
            <person name="Li Y."/>
            <person name="Bharti A.K."/>
            <person name="Saxena R.K."/>
            <person name="Schlueter J.A."/>
            <person name="Donoghue M.T."/>
            <person name="Azam S."/>
            <person name="Fan G."/>
            <person name="Whaley A.M."/>
            <person name="Farmer A.D."/>
            <person name="Sheridan J."/>
            <person name="Iwata A."/>
            <person name="Tuteja R."/>
            <person name="Penmetsa R.V."/>
            <person name="Wu W."/>
            <person name="Upadhyaya H.D."/>
            <person name="Yang S.P."/>
            <person name="Shah T."/>
            <person name="Saxena K.B."/>
            <person name="Michael T."/>
            <person name="McCombie W.R."/>
            <person name="Yang B."/>
            <person name="Zhang G."/>
            <person name="Yang H."/>
            <person name="Wang J."/>
            <person name="Spillane C."/>
            <person name="Cook D.R."/>
            <person name="May G.D."/>
            <person name="Xu X."/>
            <person name="Jackson S.A."/>
        </authorList>
    </citation>
    <scope>NUCLEOTIDE SEQUENCE [LARGE SCALE GENOMIC DNA]</scope>
</reference>
<organism evidence="3 4">
    <name type="scientific">Cajanus cajan</name>
    <name type="common">Pigeon pea</name>
    <name type="synonym">Cajanus indicus</name>
    <dbReference type="NCBI Taxonomy" id="3821"/>
    <lineage>
        <taxon>Eukaryota</taxon>
        <taxon>Viridiplantae</taxon>
        <taxon>Streptophyta</taxon>
        <taxon>Embryophyta</taxon>
        <taxon>Tracheophyta</taxon>
        <taxon>Spermatophyta</taxon>
        <taxon>Magnoliopsida</taxon>
        <taxon>eudicotyledons</taxon>
        <taxon>Gunneridae</taxon>
        <taxon>Pentapetalae</taxon>
        <taxon>rosids</taxon>
        <taxon>fabids</taxon>
        <taxon>Fabales</taxon>
        <taxon>Fabaceae</taxon>
        <taxon>Papilionoideae</taxon>
        <taxon>50 kb inversion clade</taxon>
        <taxon>NPAAA clade</taxon>
        <taxon>indigoferoid/millettioid clade</taxon>
        <taxon>Phaseoleae</taxon>
        <taxon>Cajanus</taxon>
    </lineage>
</organism>
<accession>A0A151R817</accession>
<dbReference type="Gramene" id="C.cajan_36410.t">
    <property type="protein sequence ID" value="C.cajan_36410.t"/>
    <property type="gene ID" value="C.cajan_36410"/>
</dbReference>
<dbReference type="InterPro" id="IPR013103">
    <property type="entry name" value="RVT_2"/>
</dbReference>
<gene>
    <name evidence="3" type="ORF">KK1_039941</name>
</gene>
<evidence type="ECO:0000313" key="3">
    <source>
        <dbReference type="EMBL" id="KYP38774.1"/>
    </source>
</evidence>
<dbReference type="Proteomes" id="UP000075243">
    <property type="component" value="Unassembled WGS sequence"/>
</dbReference>
<dbReference type="InterPro" id="IPR057670">
    <property type="entry name" value="SH3_retrovirus"/>
</dbReference>
<dbReference type="GO" id="GO:0004491">
    <property type="term" value="F:methylmalonate-semialdehyde dehydrogenase (acylating, NAD) activity"/>
    <property type="evidence" value="ECO:0007669"/>
    <property type="project" value="UniProtKB-EC"/>
</dbReference>
<dbReference type="Pfam" id="PF25597">
    <property type="entry name" value="SH3_retrovirus"/>
    <property type="match status" value="1"/>
</dbReference>
<evidence type="ECO:0000259" key="1">
    <source>
        <dbReference type="Pfam" id="PF07727"/>
    </source>
</evidence>
<keyword evidence="3" id="KW-0560">Oxidoreductase</keyword>
<feature type="domain" description="Retroviral polymerase SH3-like" evidence="2">
    <location>
        <begin position="17"/>
        <end position="78"/>
    </location>
</feature>
<dbReference type="EC" id="1.2.1.27" evidence="3"/>
<name>A0A151R817_CAJCA</name>
<dbReference type="EMBL" id="KQ483967">
    <property type="protein sequence ID" value="KYP38774.1"/>
    <property type="molecule type" value="Genomic_DNA"/>
</dbReference>
<keyword evidence="4" id="KW-1185">Reference proteome</keyword>
<dbReference type="Pfam" id="PF07727">
    <property type="entry name" value="RVT_2"/>
    <property type="match status" value="1"/>
</dbReference>
<evidence type="ECO:0000313" key="4">
    <source>
        <dbReference type="Proteomes" id="UP000075243"/>
    </source>
</evidence>
<protein>
    <submittedName>
        <fullName evidence="3">Retrovirus-related Pol polyprotein from transposon TNT 1-94</fullName>
        <ecNumber evidence="3">1.2.1.27</ecNumber>
    </submittedName>
</protein>
<dbReference type="PANTHER" id="PTHR11439">
    <property type="entry name" value="GAG-POL-RELATED RETROTRANSPOSON"/>
    <property type="match status" value="1"/>
</dbReference>
<dbReference type="PANTHER" id="PTHR11439:SF498">
    <property type="entry name" value="DNAK FAMILY PROTEIN"/>
    <property type="match status" value="1"/>
</dbReference>
<evidence type="ECO:0000259" key="2">
    <source>
        <dbReference type="Pfam" id="PF25597"/>
    </source>
</evidence>
<feature type="domain" description="Reverse transcriptase Ty1/copia-type" evidence="1">
    <location>
        <begin position="233"/>
        <end position="480"/>
    </location>
</feature>
<proteinExistence type="predicted"/>
<dbReference type="CDD" id="cd09272">
    <property type="entry name" value="RNase_HI_RT_Ty1"/>
    <property type="match status" value="1"/>
</dbReference>
<dbReference type="AlphaFoldDB" id="A0A151R817"/>
<dbReference type="SUPFAM" id="SSF56672">
    <property type="entry name" value="DNA/RNA polymerases"/>
    <property type="match status" value="1"/>
</dbReference>
<dbReference type="InterPro" id="IPR043502">
    <property type="entry name" value="DNA/RNA_pol_sf"/>
</dbReference>
<sequence>MLYDQSPTLLDLKVFGCLCFAGTLSQNRNKLDPKASKGIFLGIKHGTKGYLVMDISTRNIFISKNVLFYEDVFPFHNKVSASDLDHDMINTNNFYFLFADIHVSTHNTNINVISNDHNNNINHHDESQVPLECNSPDATPTIIKRSTRTKYPLAYLTDYHCNLLTGHDTSIFKDARYPLSTVLSYSNLSPTHSHFTLIISSLIEPKNYLELAIKSEHWIKAMQNELDALRLNRTWSLVNLPTVNLPTGKVPIGSKWVYKIKYKSDGTIERYKARLVAKGYNQIEGLDYFDTFAPVAKITTVRMLLAIASCQKWELHQLDINNAFLHGDLNEEVYMQIPQGLTSPKPNLVCKLHKSLYGLKQASKQWFAKLSNFLQTMNYKQSPNDHSLFTKHINNHFTLILVYVDDLIIGGTDSSEIVSIKGILDAQFKIKDLGHLKYFLGLEVARSHLGIHLSQRKYALDLLSDTGFLAAKPVPTPMVKTNKASQSDGTPYADPAGYRRLVGKLLYLTTTRPDISFAVQQLSQHISSPSTAHYMAATRVLRYLKGNPGQGLFYPAQSPSQLKAFSDSDWGSCPTSCRSVSGYCIFLGDSLISWKCKKQSTISRSSSEAEYRALANTVCEIQWLTYLLHDFVIPFTSHALLYCDNQSARYIATNPVFHERTKHIDLDCHIIREKLQAKLFHLLPIRSTEQLADILTKPLEPTPFNYLLSKLGVLNIYSPACGGYWRK</sequence>